<evidence type="ECO:0000259" key="1">
    <source>
        <dbReference type="SMART" id="SM00471"/>
    </source>
</evidence>
<accession>A0AA43XJR9</accession>
<dbReference type="AlphaFoldDB" id="A0AA43XJR9"/>
<feature type="domain" description="HD/PDEase" evidence="1">
    <location>
        <begin position="26"/>
        <end position="137"/>
    </location>
</feature>
<dbReference type="PANTHER" id="PTHR46246">
    <property type="entry name" value="GUANOSINE-3',5'-BIS(DIPHOSPHATE) 3'-PYROPHOSPHOHYDROLASE MESH1"/>
    <property type="match status" value="1"/>
</dbReference>
<organism evidence="2 3">
    <name type="scientific">Isachenkonia alkalipeptolytica</name>
    <dbReference type="NCBI Taxonomy" id="2565777"/>
    <lineage>
        <taxon>Bacteria</taxon>
        <taxon>Bacillati</taxon>
        <taxon>Bacillota</taxon>
        <taxon>Clostridia</taxon>
        <taxon>Eubacteriales</taxon>
        <taxon>Clostridiaceae</taxon>
        <taxon>Isachenkonia</taxon>
    </lineage>
</organism>
<dbReference type="GO" id="GO:0008893">
    <property type="term" value="F:guanosine-3',5'-bis(diphosphate) 3'-diphosphatase activity"/>
    <property type="evidence" value="ECO:0007669"/>
    <property type="project" value="TreeGrafter"/>
</dbReference>
<name>A0AA43XJR9_9CLOT</name>
<evidence type="ECO:0000313" key="3">
    <source>
        <dbReference type="Proteomes" id="UP000449710"/>
    </source>
</evidence>
<dbReference type="PANTHER" id="PTHR46246:SF1">
    <property type="entry name" value="GUANOSINE-3',5'-BIS(DIPHOSPHATE) 3'-PYROPHOSPHOHYDROLASE MESH1"/>
    <property type="match status" value="1"/>
</dbReference>
<dbReference type="InterPro" id="IPR052194">
    <property type="entry name" value="MESH1"/>
</dbReference>
<comment type="caution">
    <text evidence="2">The sequence shown here is derived from an EMBL/GenBank/DDBJ whole genome shotgun (WGS) entry which is preliminary data.</text>
</comment>
<dbReference type="Proteomes" id="UP000449710">
    <property type="component" value="Unassembled WGS sequence"/>
</dbReference>
<dbReference type="SMART" id="SM00471">
    <property type="entry name" value="HDc"/>
    <property type="match status" value="1"/>
</dbReference>
<keyword evidence="3" id="KW-1185">Reference proteome</keyword>
<dbReference type="Gene3D" id="1.10.3210.10">
    <property type="entry name" value="Hypothetical protein af1432"/>
    <property type="match status" value="1"/>
</dbReference>
<dbReference type="InterPro" id="IPR003607">
    <property type="entry name" value="HD/PDEase_dom"/>
</dbReference>
<gene>
    <name evidence="2" type="ORF">ISALK_01440</name>
</gene>
<sequence length="189" mass="22136">MHKDQLLVKAIEIAAKTHEYQKRKSTDIPYIVHPFEIAMILQRNGVEDQEILAAGILHDTLEDGNLQVSDLEKWFTSRVKELVLLASEELEGRSERPWDKRKAHTIEAIKSLNTDVKLIVCADKLSNARSMLRSYEKIGDQLWDRFNAGFTDQQWYYDSLVESLKDMESYAMYQEFKETVQRIFHRKGE</sequence>
<evidence type="ECO:0000313" key="2">
    <source>
        <dbReference type="EMBL" id="NBG87155.1"/>
    </source>
</evidence>
<reference evidence="2 3" key="1">
    <citation type="submission" date="2019-04" db="EMBL/GenBank/DDBJ databases">
        <title>Isachenkonia alkalipeptolytica gen. nov. sp. nov. a new anaerobic, alkiliphilic organothrophic bacterium capable to reduce synthesized ferrihydrite isolated from a soda lake.</title>
        <authorList>
            <person name="Toshchakov S.V."/>
            <person name="Zavarzina D.G."/>
            <person name="Zhilina T.N."/>
            <person name="Kostrikina N.A."/>
            <person name="Kublanov I.V."/>
        </authorList>
    </citation>
    <scope>NUCLEOTIDE SEQUENCE [LARGE SCALE GENOMIC DNA]</scope>
    <source>
        <strain evidence="2 3">Z-1701</strain>
    </source>
</reference>
<dbReference type="SUPFAM" id="SSF109604">
    <property type="entry name" value="HD-domain/PDEase-like"/>
    <property type="match status" value="1"/>
</dbReference>
<dbReference type="EMBL" id="SUMG01000001">
    <property type="protein sequence ID" value="NBG87155.1"/>
    <property type="molecule type" value="Genomic_DNA"/>
</dbReference>
<proteinExistence type="predicted"/>
<protein>
    <submittedName>
        <fullName evidence="2">Bifunctional (P)ppGpp synthetase/guanosine-3',5'-bis(Diphosphate) 3'-pyrophosphohydrolase</fullName>
    </submittedName>
</protein>
<dbReference type="Pfam" id="PF13328">
    <property type="entry name" value="HD_4"/>
    <property type="match status" value="1"/>
</dbReference>